<proteinExistence type="predicted"/>
<dbReference type="AlphaFoldDB" id="A0A7W8ZN49"/>
<dbReference type="RefSeq" id="WP_183882817.1">
    <property type="nucleotide sequence ID" value="NZ_JACHCE010000004.1"/>
</dbReference>
<evidence type="ECO:0000313" key="1">
    <source>
        <dbReference type="EMBL" id="MBB5636915.1"/>
    </source>
</evidence>
<dbReference type="Proteomes" id="UP000537204">
    <property type="component" value="Unassembled WGS sequence"/>
</dbReference>
<evidence type="ECO:0000313" key="2">
    <source>
        <dbReference type="Proteomes" id="UP000537204"/>
    </source>
</evidence>
<sequence length="167" mass="19474">MKALILLILSIYTIPVNRDLPATAELRSLYYQAASSKTAADELQKLLLMVDGNSRHLLICYKGASEMIQAKYVLSPFTKFRKFKKGKYFIESAIASEPENLEMRFLRYTIQTNLPSFLGYNNWITADKKMLLERIDNIHDKHLKQLVINYLMTSKYTTDKERNNIRK</sequence>
<dbReference type="EMBL" id="JACHCE010000004">
    <property type="protein sequence ID" value="MBB5636915.1"/>
    <property type="molecule type" value="Genomic_DNA"/>
</dbReference>
<accession>A0A7W8ZN49</accession>
<gene>
    <name evidence="1" type="ORF">HDE68_002828</name>
</gene>
<organism evidence="1 2">
    <name type="scientific">Pedobacter cryoconitis</name>
    <dbReference type="NCBI Taxonomy" id="188932"/>
    <lineage>
        <taxon>Bacteria</taxon>
        <taxon>Pseudomonadati</taxon>
        <taxon>Bacteroidota</taxon>
        <taxon>Sphingobacteriia</taxon>
        <taxon>Sphingobacteriales</taxon>
        <taxon>Sphingobacteriaceae</taxon>
        <taxon>Pedobacter</taxon>
    </lineage>
</organism>
<reference evidence="1 2" key="1">
    <citation type="submission" date="2020-08" db="EMBL/GenBank/DDBJ databases">
        <title>Genomic Encyclopedia of Type Strains, Phase IV (KMG-V): Genome sequencing to study the core and pangenomes of soil and plant-associated prokaryotes.</title>
        <authorList>
            <person name="Whitman W."/>
        </authorList>
    </citation>
    <scope>NUCLEOTIDE SEQUENCE [LARGE SCALE GENOMIC DNA]</scope>
    <source>
        <strain evidence="1 2">S3M1</strain>
    </source>
</reference>
<protein>
    <submittedName>
        <fullName evidence="1">Uncharacterized protein</fullName>
    </submittedName>
</protein>
<name>A0A7W8ZN49_9SPHI</name>
<comment type="caution">
    <text evidence="1">The sequence shown here is derived from an EMBL/GenBank/DDBJ whole genome shotgun (WGS) entry which is preliminary data.</text>
</comment>